<keyword evidence="5 8" id="KW-0406">Ion transport</keyword>
<dbReference type="EC" id="7.2.1.1" evidence="8"/>
<keyword evidence="6 8" id="KW-0830">Ubiquinone</keyword>
<dbReference type="GO" id="GO:0016655">
    <property type="term" value="F:oxidoreductase activity, acting on NAD(P)H, quinone or similar compound as acceptor"/>
    <property type="evidence" value="ECO:0007669"/>
    <property type="project" value="UniProtKB-UniRule"/>
</dbReference>
<accession>A0A1M7Y4X9</accession>
<evidence type="ECO:0000256" key="4">
    <source>
        <dbReference type="ARBA" id="ARBA00023053"/>
    </source>
</evidence>
<evidence type="ECO:0000259" key="10">
    <source>
        <dbReference type="Pfam" id="PF11973"/>
    </source>
</evidence>
<dbReference type="NCBIfam" id="NF003759">
    <property type="entry name" value="PRK05352.1-2"/>
    <property type="match status" value="1"/>
</dbReference>
<evidence type="ECO:0000256" key="6">
    <source>
        <dbReference type="ARBA" id="ARBA00023075"/>
    </source>
</evidence>
<evidence type="ECO:0000256" key="3">
    <source>
        <dbReference type="ARBA" id="ARBA00023027"/>
    </source>
</evidence>
<dbReference type="EMBL" id="FRFE01000007">
    <property type="protein sequence ID" value="SHO47220.1"/>
    <property type="molecule type" value="Genomic_DNA"/>
</dbReference>
<dbReference type="Pfam" id="PF05896">
    <property type="entry name" value="NQRA_N"/>
    <property type="match status" value="1"/>
</dbReference>
<name>A0A1M7Y4X9_9BACT</name>
<feature type="domain" description="NqrA N-terminal barrel-sandwich hybrid" evidence="9">
    <location>
        <begin position="21"/>
        <end position="112"/>
    </location>
</feature>
<dbReference type="InterPro" id="IPR056147">
    <property type="entry name" value="NQRA_N"/>
</dbReference>
<comment type="function">
    <text evidence="8">NQR complex catalyzes the reduction of ubiquinone-1 to ubiquinol by two successive reactions, coupled with the transport of Na(+) ions from the cytoplasm to the periplasm. NqrA to NqrE are probably involved in the second step, the conversion of ubisemiquinone to ubiquinol.</text>
</comment>
<feature type="domain" description="NqrA second alpha/beta" evidence="11">
    <location>
        <begin position="134"/>
        <end position="275"/>
    </location>
</feature>
<proteinExistence type="inferred from homology"/>
<dbReference type="Proteomes" id="UP000184603">
    <property type="component" value="Unassembled WGS sequence"/>
</dbReference>
<keyword evidence="4 8" id="KW-0915">Sodium</keyword>
<dbReference type="InterPro" id="IPR008703">
    <property type="entry name" value="NqrA"/>
</dbReference>
<keyword evidence="3 8" id="KW-0520">NAD</keyword>
<keyword evidence="2 8" id="KW-1278">Translocase</keyword>
<evidence type="ECO:0000256" key="5">
    <source>
        <dbReference type="ARBA" id="ARBA00023065"/>
    </source>
</evidence>
<evidence type="ECO:0000259" key="9">
    <source>
        <dbReference type="Pfam" id="PF05896"/>
    </source>
</evidence>
<dbReference type="Pfam" id="PF11973">
    <property type="entry name" value="NQRA_SLBB"/>
    <property type="match status" value="1"/>
</dbReference>
<dbReference type="OrthoDB" id="9774536at2"/>
<reference evidence="12 13" key="1">
    <citation type="submission" date="2016-12" db="EMBL/GenBank/DDBJ databases">
        <authorList>
            <person name="Song W.-J."/>
            <person name="Kurnit D.M."/>
        </authorList>
    </citation>
    <scope>NUCLEOTIDE SEQUENCE [LARGE SCALE GENOMIC DNA]</scope>
    <source>
        <strain evidence="12 13">DSM 18488</strain>
    </source>
</reference>
<comment type="subunit">
    <text evidence="8">Composed of six subunits; NqrA, NqrB, NqrC, NqrD, NqrE and NqrF.</text>
</comment>
<evidence type="ECO:0000313" key="13">
    <source>
        <dbReference type="Proteomes" id="UP000184603"/>
    </source>
</evidence>
<dbReference type="HAMAP" id="MF_00425">
    <property type="entry name" value="NqrA"/>
    <property type="match status" value="1"/>
</dbReference>
<keyword evidence="1 8" id="KW-0813">Transport</keyword>
<dbReference type="RefSeq" id="WP_073613108.1">
    <property type="nucleotide sequence ID" value="NZ_FRFE01000007.1"/>
</dbReference>
<evidence type="ECO:0000259" key="11">
    <source>
        <dbReference type="Pfam" id="PF24836"/>
    </source>
</evidence>
<dbReference type="InterPro" id="IPR056148">
    <property type="entry name" value="NQRA_2nd"/>
</dbReference>
<feature type="domain" description="Na(+)-translocating NADH-quinone reductase subunit A C-terminal" evidence="10">
    <location>
        <begin position="280"/>
        <end position="328"/>
    </location>
</feature>
<dbReference type="NCBIfam" id="TIGR01936">
    <property type="entry name" value="nqrA"/>
    <property type="match status" value="1"/>
</dbReference>
<dbReference type="PANTHER" id="PTHR37839:SF1">
    <property type="entry name" value="NA(+)-TRANSLOCATING NADH-QUINONE REDUCTASE SUBUNIT A"/>
    <property type="match status" value="1"/>
</dbReference>
<evidence type="ECO:0000256" key="1">
    <source>
        <dbReference type="ARBA" id="ARBA00022448"/>
    </source>
</evidence>
<keyword evidence="13" id="KW-1185">Reference proteome</keyword>
<dbReference type="InterPro" id="IPR022615">
    <property type="entry name" value="NqrA_C_domain"/>
</dbReference>
<keyword evidence="7 8" id="KW-0739">Sodium transport</keyword>
<dbReference type="AlphaFoldDB" id="A0A1M7Y4X9"/>
<evidence type="ECO:0000256" key="8">
    <source>
        <dbReference type="HAMAP-Rule" id="MF_00425"/>
    </source>
</evidence>
<protein>
    <recommendedName>
        <fullName evidence="8">Na(+)-translocating NADH-quinone reductase subunit A</fullName>
        <shortName evidence="8">Na(+)-NQR subunit A</shortName>
        <shortName evidence="8">Na(+)-translocating NQR subunit A</shortName>
        <ecNumber evidence="8">7.2.1.1</ecNumber>
    </recommendedName>
    <alternativeName>
        <fullName evidence="8">NQR complex subunit A</fullName>
    </alternativeName>
    <alternativeName>
        <fullName evidence="8">NQR-1 subunit A</fullName>
    </alternativeName>
</protein>
<comment type="similarity">
    <text evidence="8">Belongs to the NqrA family.</text>
</comment>
<evidence type="ECO:0000256" key="2">
    <source>
        <dbReference type="ARBA" id="ARBA00022967"/>
    </source>
</evidence>
<comment type="catalytic activity">
    <reaction evidence="8">
        <text>a ubiquinone + n Na(+)(in) + NADH + H(+) = a ubiquinol + n Na(+)(out) + NAD(+)</text>
        <dbReference type="Rhea" id="RHEA:47748"/>
        <dbReference type="Rhea" id="RHEA-COMP:9565"/>
        <dbReference type="Rhea" id="RHEA-COMP:9566"/>
        <dbReference type="ChEBI" id="CHEBI:15378"/>
        <dbReference type="ChEBI" id="CHEBI:16389"/>
        <dbReference type="ChEBI" id="CHEBI:17976"/>
        <dbReference type="ChEBI" id="CHEBI:29101"/>
        <dbReference type="ChEBI" id="CHEBI:57540"/>
        <dbReference type="ChEBI" id="CHEBI:57945"/>
        <dbReference type="EC" id="7.2.1.1"/>
    </reaction>
</comment>
<dbReference type="Pfam" id="PF24836">
    <property type="entry name" value="NQRA_2nd"/>
    <property type="match status" value="1"/>
</dbReference>
<sequence>MSTIARTIGGIVFHQADRHFELQRGLDLPIAGAPDPAIRAASPVSQVAIIGDDSIGMKPTMEVEVGNKVKTGQLLFTDKKNPGVKYTSPGCGKIIAIHRGDKRKFESIIVDLTGEAAVTLIDEPDQPPTNYFPEAIRTILIDSGLWPSFRTRPYGKIPPIDATPASLFVTAIDTEPLAPPPENIIARHGSDYNRGLQLLAIMLDVPRNYCSAKRELLSHEKAEGFNYWAFSGPHPAGLPSTHIHCLDPVHEQKSVWHIGYQDVIAIGYLFRTGQLMTERIVSLAGTGVREPSLVETRIGANIEELCRGELTEEHLRVVSGSVLSGRTANEIHGFLGRYHNQVSVLPDNSGRSLFNWAMPGSNRFSVKPVFISALNNMLKLPMNTALWGGKRAIYPLGTYEDVMPLDIIPTYLLKALSVGDTEKSKALGCLELIEEDLALCGFACPGKNEFGQALRNVLTTIEIEG</sequence>
<organism evidence="12 13">
    <name type="scientific">Desulfopila aestuarii DSM 18488</name>
    <dbReference type="NCBI Taxonomy" id="1121416"/>
    <lineage>
        <taxon>Bacteria</taxon>
        <taxon>Pseudomonadati</taxon>
        <taxon>Thermodesulfobacteriota</taxon>
        <taxon>Desulfobulbia</taxon>
        <taxon>Desulfobulbales</taxon>
        <taxon>Desulfocapsaceae</taxon>
        <taxon>Desulfopila</taxon>
    </lineage>
</organism>
<dbReference type="PANTHER" id="PTHR37839">
    <property type="entry name" value="NA(+)-TRANSLOCATING NADH-QUINONE REDUCTASE SUBUNIT A"/>
    <property type="match status" value="1"/>
</dbReference>
<dbReference type="STRING" id="1121416.SAMN02745220_01789"/>
<evidence type="ECO:0000313" key="12">
    <source>
        <dbReference type="EMBL" id="SHO47220.1"/>
    </source>
</evidence>
<evidence type="ECO:0000256" key="7">
    <source>
        <dbReference type="ARBA" id="ARBA00023201"/>
    </source>
</evidence>
<dbReference type="GO" id="GO:0006814">
    <property type="term" value="P:sodium ion transport"/>
    <property type="evidence" value="ECO:0007669"/>
    <property type="project" value="UniProtKB-UniRule"/>
</dbReference>
<gene>
    <name evidence="8" type="primary">nqrA</name>
    <name evidence="12" type="ORF">SAMN02745220_01789</name>
</gene>